<protein>
    <submittedName>
        <fullName evidence="2">Aminoglycoside phosphotransferase family protein</fullName>
    </submittedName>
</protein>
<dbReference type="PANTHER" id="PTHR21310">
    <property type="entry name" value="AMINOGLYCOSIDE PHOSPHOTRANSFERASE-RELATED-RELATED"/>
    <property type="match status" value="1"/>
</dbReference>
<gene>
    <name evidence="2" type="ORF">J0M35_14100</name>
</gene>
<dbReference type="EMBL" id="JAFLCK010000021">
    <property type="protein sequence ID" value="MBN8661494.1"/>
    <property type="molecule type" value="Genomic_DNA"/>
</dbReference>
<dbReference type="SUPFAM" id="SSF56112">
    <property type="entry name" value="Protein kinase-like (PK-like)"/>
    <property type="match status" value="1"/>
</dbReference>
<name>A0A8J7TMA4_9BACT</name>
<dbReference type="InterPro" id="IPR011009">
    <property type="entry name" value="Kinase-like_dom_sf"/>
</dbReference>
<dbReference type="AlphaFoldDB" id="A0A8J7TMA4"/>
<evidence type="ECO:0000313" key="3">
    <source>
        <dbReference type="Proteomes" id="UP000664277"/>
    </source>
</evidence>
<organism evidence="2 3">
    <name type="scientific">Candidatus Obscuribacter phosphatis</name>
    <dbReference type="NCBI Taxonomy" id="1906157"/>
    <lineage>
        <taxon>Bacteria</taxon>
        <taxon>Bacillati</taxon>
        <taxon>Candidatus Melainabacteria</taxon>
        <taxon>Candidatus Obscuribacterales</taxon>
        <taxon>Candidatus Obscuribacteraceae</taxon>
        <taxon>Candidatus Obscuribacter</taxon>
    </lineage>
</organism>
<dbReference type="InterPro" id="IPR051678">
    <property type="entry name" value="AGP_Transferase"/>
</dbReference>
<comment type="caution">
    <text evidence="2">The sequence shown here is derived from an EMBL/GenBank/DDBJ whole genome shotgun (WGS) entry which is preliminary data.</text>
</comment>
<evidence type="ECO:0000313" key="2">
    <source>
        <dbReference type="EMBL" id="MBN8661494.1"/>
    </source>
</evidence>
<sequence>MTVHLSPSNLEIKEMLAPAGILPEDVQLTTLPSDRHRHVYLVETMPQKQKLILKLFNDDQEICGFEKEVRIHQLLTGNGAIPKLLYASQENPLLGSRSPYTVRTFIEGKTLQESLPELFQLDAGNHHEYREKTAAALGSALASLHRIGFNNQGYLDGELKVGRVAPLSGKELENYAEAVLVAKAKENALGKDLALRLLAFIEQEADLLDAVKGFSCLCHGKLGPAAILIQEGENQVSLLDFDEAFAGTPYLDFGNLRRELLEFAAGEAEEETAKQFLQNTVASYKKAGGKLDQDWYRLSILSDLFNLLGKLDSRGNSEAELTIIKLRFSEIMTEWLFL</sequence>
<dbReference type="Pfam" id="PF01636">
    <property type="entry name" value="APH"/>
    <property type="match status" value="1"/>
</dbReference>
<feature type="domain" description="Aminoglycoside phosphotransferase" evidence="1">
    <location>
        <begin position="28"/>
        <end position="271"/>
    </location>
</feature>
<dbReference type="Gene3D" id="3.90.1200.10">
    <property type="match status" value="1"/>
</dbReference>
<dbReference type="InterPro" id="IPR002575">
    <property type="entry name" value="Aminoglycoside_PTrfase"/>
</dbReference>
<proteinExistence type="predicted"/>
<reference evidence="2" key="1">
    <citation type="submission" date="2021-02" db="EMBL/GenBank/DDBJ databases">
        <title>Genome-Resolved Metagenomics of a Microbial Community Performing Photosynthetic Biological Nutrient Removal.</title>
        <authorList>
            <person name="Mcdaniel E.A."/>
        </authorList>
    </citation>
    <scope>NUCLEOTIDE SEQUENCE</scope>
    <source>
        <strain evidence="2">UWPOB_OBS1</strain>
    </source>
</reference>
<evidence type="ECO:0000259" key="1">
    <source>
        <dbReference type="Pfam" id="PF01636"/>
    </source>
</evidence>
<accession>A0A8J7TMA4</accession>
<dbReference type="Proteomes" id="UP000664277">
    <property type="component" value="Unassembled WGS sequence"/>
</dbReference>